<comment type="similarity">
    <text evidence="1">Belongs to the flavin oxidoreductase frp family.</text>
</comment>
<gene>
    <name evidence="6" type="primary">nfsA_2</name>
    <name evidence="6" type="ORF">NCTC6947_03128</name>
</gene>
<accession>A0A509CE09</accession>
<protein>
    <submittedName>
        <fullName evidence="6">Nitroreductase A</fullName>
        <ecNumber evidence="6">1.-.-.-</ecNumber>
    </submittedName>
</protein>
<keyword evidence="3" id="KW-0288">FMN</keyword>
<evidence type="ECO:0000256" key="3">
    <source>
        <dbReference type="ARBA" id="ARBA00022643"/>
    </source>
</evidence>
<dbReference type="InterPro" id="IPR029479">
    <property type="entry name" value="Nitroreductase"/>
</dbReference>
<sequence length="74" mass="7787">MSPTIELLCGHRSIRHFTDEPVTDAQREAIIAAARSTSSSSFLQCSSIIRITDRGAARGVSAPDGRAKACGAGR</sequence>
<dbReference type="EMBL" id="CABFNZ010000003">
    <property type="protein sequence ID" value="VUC83353.1"/>
    <property type="molecule type" value="Genomic_DNA"/>
</dbReference>
<dbReference type="Pfam" id="PF00881">
    <property type="entry name" value="Nitroreductase"/>
    <property type="match status" value="1"/>
</dbReference>
<dbReference type="Gene3D" id="3.40.109.10">
    <property type="entry name" value="NADH Oxidase"/>
    <property type="match status" value="1"/>
</dbReference>
<reference evidence="6" key="1">
    <citation type="submission" date="2019-06" db="EMBL/GenBank/DDBJ databases">
        <authorList>
            <consortium name="Pathogen Informatics"/>
        </authorList>
    </citation>
    <scope>NUCLEOTIDE SEQUENCE</scope>
    <source>
        <strain evidence="6">NCTC6947</strain>
    </source>
</reference>
<organism evidence="6">
    <name type="scientific">Salmonella sp. NCTC 6947</name>
    <dbReference type="NCBI Taxonomy" id="2583581"/>
    <lineage>
        <taxon>Bacteria</taxon>
        <taxon>Pseudomonadati</taxon>
        <taxon>Pseudomonadota</taxon>
        <taxon>Gammaproteobacteria</taxon>
        <taxon>Enterobacterales</taxon>
        <taxon>Enterobacteriaceae</taxon>
        <taxon>Salmonella</taxon>
    </lineage>
</organism>
<proteinExistence type="inferred from homology"/>
<evidence type="ECO:0000313" key="6">
    <source>
        <dbReference type="EMBL" id="VUC83353.1"/>
    </source>
</evidence>
<evidence type="ECO:0000256" key="1">
    <source>
        <dbReference type="ARBA" id="ARBA00008366"/>
    </source>
</evidence>
<feature type="domain" description="Nitroreductase" evidence="5">
    <location>
        <begin position="11"/>
        <end position="58"/>
    </location>
</feature>
<dbReference type="PANTHER" id="PTHR43425">
    <property type="entry name" value="OXYGEN-INSENSITIVE NADPH NITROREDUCTASE"/>
    <property type="match status" value="1"/>
</dbReference>
<dbReference type="GO" id="GO:0016491">
    <property type="term" value="F:oxidoreductase activity"/>
    <property type="evidence" value="ECO:0007669"/>
    <property type="project" value="UniProtKB-KW"/>
</dbReference>
<name>A0A509CE09_9ENTR</name>
<evidence type="ECO:0000259" key="5">
    <source>
        <dbReference type="Pfam" id="PF00881"/>
    </source>
</evidence>
<keyword evidence="4 6" id="KW-0560">Oxidoreductase</keyword>
<dbReference type="InterPro" id="IPR000415">
    <property type="entry name" value="Nitroreductase-like"/>
</dbReference>
<evidence type="ECO:0000256" key="4">
    <source>
        <dbReference type="ARBA" id="ARBA00023002"/>
    </source>
</evidence>
<dbReference type="AlphaFoldDB" id="A0A509CE09"/>
<dbReference type="SUPFAM" id="SSF55469">
    <property type="entry name" value="FMN-dependent nitroreductase-like"/>
    <property type="match status" value="1"/>
</dbReference>
<dbReference type="PANTHER" id="PTHR43425:SF2">
    <property type="entry name" value="OXYGEN-INSENSITIVE NADPH NITROREDUCTASE"/>
    <property type="match status" value="1"/>
</dbReference>
<dbReference type="EC" id="1.-.-.-" evidence="6"/>
<keyword evidence="2" id="KW-0285">Flavoprotein</keyword>
<evidence type="ECO:0000256" key="2">
    <source>
        <dbReference type="ARBA" id="ARBA00022630"/>
    </source>
</evidence>
<dbReference type="InterPro" id="IPR016446">
    <property type="entry name" value="Flavin_OxRdtase_Frp"/>
</dbReference>